<evidence type="ECO:0000256" key="7">
    <source>
        <dbReference type="SAM" id="MobiDB-lite"/>
    </source>
</evidence>
<feature type="transmembrane region" description="Helical" evidence="8">
    <location>
        <begin position="235"/>
        <end position="255"/>
    </location>
</feature>
<feature type="transmembrane region" description="Helical" evidence="8">
    <location>
        <begin position="358"/>
        <end position="377"/>
    </location>
</feature>
<dbReference type="AlphaFoldDB" id="A0A8J4M5F8"/>
<dbReference type="Gene3D" id="1.20.1250.20">
    <property type="entry name" value="MFS general substrate transporter like domains"/>
    <property type="match status" value="2"/>
</dbReference>
<dbReference type="GO" id="GO:0005886">
    <property type="term" value="C:plasma membrane"/>
    <property type="evidence" value="ECO:0007669"/>
    <property type="project" value="UniProtKB-SubCell"/>
</dbReference>
<feature type="transmembrane region" description="Helical" evidence="8">
    <location>
        <begin position="267"/>
        <end position="288"/>
    </location>
</feature>
<feature type="transmembrane region" description="Helical" evidence="8">
    <location>
        <begin position="384"/>
        <end position="403"/>
    </location>
</feature>
<name>A0A8J4M5F8_9PROT</name>
<feature type="compositionally biased region" description="Basic residues" evidence="7">
    <location>
        <begin position="20"/>
        <end position="32"/>
    </location>
</feature>
<accession>A0A8J4M5F8</accession>
<evidence type="ECO:0000256" key="2">
    <source>
        <dbReference type="ARBA" id="ARBA00022448"/>
    </source>
</evidence>
<keyword evidence="3" id="KW-1003">Cell membrane</keyword>
<evidence type="ECO:0000313" key="9">
    <source>
        <dbReference type="EMBL" id="HGC42641.1"/>
    </source>
</evidence>
<comment type="subcellular location">
    <subcellularLocation>
        <location evidence="1">Cell membrane</location>
        <topology evidence="1">Multi-pass membrane protein</topology>
    </subcellularLocation>
</comment>
<feature type="transmembrane region" description="Helical" evidence="8">
    <location>
        <begin position="197"/>
        <end position="215"/>
    </location>
</feature>
<reference evidence="9" key="1">
    <citation type="journal article" date="2020" name="mSystems">
        <title>Genome- and Community-Level Interaction Insights into Carbon Utilization and Element Cycling Functions of Hydrothermarchaeota in Hydrothermal Sediment.</title>
        <authorList>
            <person name="Zhou Z."/>
            <person name="Liu Y."/>
            <person name="Xu W."/>
            <person name="Pan J."/>
            <person name="Luo Z.H."/>
            <person name="Li M."/>
        </authorList>
    </citation>
    <scope>NUCLEOTIDE SEQUENCE</scope>
    <source>
        <strain evidence="9">SpSt-997</strain>
    </source>
</reference>
<evidence type="ECO:0000256" key="3">
    <source>
        <dbReference type="ARBA" id="ARBA00022475"/>
    </source>
</evidence>
<feature type="transmembrane region" description="Helical" evidence="8">
    <location>
        <begin position="171"/>
        <end position="191"/>
    </location>
</feature>
<dbReference type="InterPro" id="IPR011701">
    <property type="entry name" value="MFS"/>
</dbReference>
<evidence type="ECO:0000256" key="8">
    <source>
        <dbReference type="SAM" id="Phobius"/>
    </source>
</evidence>
<gene>
    <name evidence="9" type="ORF">ENY07_05395</name>
</gene>
<evidence type="ECO:0000256" key="1">
    <source>
        <dbReference type="ARBA" id="ARBA00004651"/>
    </source>
</evidence>
<feature type="transmembrane region" description="Helical" evidence="8">
    <location>
        <begin position="140"/>
        <end position="159"/>
    </location>
</feature>
<keyword evidence="6 8" id="KW-0472">Membrane</keyword>
<evidence type="ECO:0000256" key="4">
    <source>
        <dbReference type="ARBA" id="ARBA00022692"/>
    </source>
</evidence>
<keyword evidence="2" id="KW-0813">Transport</keyword>
<organism evidence="9">
    <name type="scientific">Acidicaldus sp</name>
    <dbReference type="NCBI Taxonomy" id="1872105"/>
    <lineage>
        <taxon>Bacteria</taxon>
        <taxon>Pseudomonadati</taxon>
        <taxon>Pseudomonadota</taxon>
        <taxon>Alphaproteobacteria</taxon>
        <taxon>Acetobacterales</taxon>
        <taxon>Acetobacteraceae</taxon>
        <taxon>Acidicaldus</taxon>
    </lineage>
</organism>
<protein>
    <submittedName>
        <fullName evidence="9">MFS transporter</fullName>
    </submittedName>
</protein>
<dbReference type="InterPro" id="IPR036259">
    <property type="entry name" value="MFS_trans_sf"/>
</dbReference>
<feature type="compositionally biased region" description="Polar residues" evidence="7">
    <location>
        <begin position="1"/>
        <end position="11"/>
    </location>
</feature>
<comment type="caution">
    <text evidence="9">The sequence shown here is derived from an EMBL/GenBank/DDBJ whole genome shotgun (WGS) entry which is preliminary data.</text>
</comment>
<dbReference type="SUPFAM" id="SSF103473">
    <property type="entry name" value="MFS general substrate transporter"/>
    <property type="match status" value="1"/>
</dbReference>
<evidence type="ECO:0000256" key="5">
    <source>
        <dbReference type="ARBA" id="ARBA00022989"/>
    </source>
</evidence>
<evidence type="ECO:0000256" key="6">
    <source>
        <dbReference type="ARBA" id="ARBA00023136"/>
    </source>
</evidence>
<proteinExistence type="predicted"/>
<keyword evidence="4 8" id="KW-0812">Transmembrane</keyword>
<feature type="transmembrane region" description="Helical" evidence="8">
    <location>
        <begin position="99"/>
        <end position="120"/>
    </location>
</feature>
<dbReference type="InterPro" id="IPR050171">
    <property type="entry name" value="MFS_Transporters"/>
</dbReference>
<feature type="transmembrane region" description="Helical" evidence="8">
    <location>
        <begin position="444"/>
        <end position="465"/>
    </location>
</feature>
<feature type="transmembrane region" description="Helical" evidence="8">
    <location>
        <begin position="309"/>
        <end position="330"/>
    </location>
</feature>
<dbReference type="GO" id="GO:0022857">
    <property type="term" value="F:transmembrane transporter activity"/>
    <property type="evidence" value="ECO:0007669"/>
    <property type="project" value="InterPro"/>
</dbReference>
<feature type="transmembrane region" description="Helical" evidence="8">
    <location>
        <begin position="409"/>
        <end position="432"/>
    </location>
</feature>
<dbReference type="PANTHER" id="PTHR23517">
    <property type="entry name" value="RESISTANCE PROTEIN MDTM, PUTATIVE-RELATED-RELATED"/>
    <property type="match status" value="1"/>
</dbReference>
<dbReference type="Pfam" id="PF07690">
    <property type="entry name" value="MFS_1"/>
    <property type="match status" value="1"/>
</dbReference>
<dbReference type="EMBL" id="DTQM01000101">
    <property type="protein sequence ID" value="HGC42641.1"/>
    <property type="molecule type" value="Genomic_DNA"/>
</dbReference>
<keyword evidence="5 8" id="KW-1133">Transmembrane helix</keyword>
<feature type="region of interest" description="Disordered" evidence="7">
    <location>
        <begin position="1"/>
        <end position="37"/>
    </location>
</feature>
<feature type="transmembrane region" description="Helical" evidence="8">
    <location>
        <begin position="471"/>
        <end position="493"/>
    </location>
</feature>
<sequence>MTRNFPPSRSRSAARPGMRTCKRRLPRRRGGPRHGQPMWPRASIVLRLERSRHCRIRCCDRRRDDRPILRNTGMTPGRLTNVNAPATLTRLSASERYRIFFYLGILITLLAFGAPFGGLIDIPISFLLKNKLHMTASEVTGFRLLAAIPLFLSFLFGLLRDTWNPFGMKDRGFLMAFGAIGASIYVFFAFAPMTYTVLLAAVVLATIAFLFVSSAQNGLASEIGRQHVMSGQISAAWNIFASLPAVISLLAGGWLSDLLESTRTTRILRILFLSGAVIMAAIAVFGVWKPRSVFDNLAPASKNPPLLRQHIRILAGHWPIYPALLIWLLWNFAPGSATPLQYYLQNTLHATDTQWGQWNAIFAAAFIPTFAIFGYLCRKIPLRTLLFWGTVIAVPQMLPLLFIHSLVGALIAAVPIGLMGGIATAAYLDLLIRAGPAGLQGTTLMLSGALYFIAARFGDVLGAWLYDQYGGFTICVIATTVVYALILPVIFLIPQHLIATHDGEIPHNE</sequence>